<evidence type="ECO:0000313" key="2">
    <source>
        <dbReference type="Proteomes" id="UP000072421"/>
    </source>
</evidence>
<dbReference type="PATRIC" id="fig|158899.10.peg.88"/>
<sequence>MSVGEKLANIGYFGKIPSRGDFIKATDNMPLVSILDEWLAQAMDLLSAEPRWKIAYDAVSPLHFAFIGPRSKRAIAGHLIASNDQANRRFPFLAVSTMEIDEPQDFTAKSPMAFSRLWNRLETQASEVVAATDPAISLQNLTATGIPLQLGSGAYHAAFTDFMEIQTVGGLENMLHSAGFKGSLRHLVLALGILLQPVMASSSSRLEKSLVMPLPDDPMYRNLVASYWLHLITPFLLRGNFELATFVTKINDRPSMVIGFSGASPRTLQAIMDPQVALEHHISFEDASWVEEQVKSDYSITKIASYLAQPTLSLKSAHDSFRDAFIGA</sequence>
<evidence type="ECO:0008006" key="3">
    <source>
        <dbReference type="Google" id="ProtNLM"/>
    </source>
</evidence>
<dbReference type="InterPro" id="IPR038225">
    <property type="entry name" value="TagF_sf"/>
</dbReference>
<reference evidence="1 2" key="1">
    <citation type="submission" date="2015-11" db="EMBL/GenBank/DDBJ databases">
        <title>Exploring the genomic traits of fungus-feeding bacterial genus Collimonas.</title>
        <authorList>
            <person name="Song C."/>
            <person name="Schmidt R."/>
            <person name="de Jager V."/>
            <person name="Krzyzanowska D."/>
            <person name="Jongedijk E."/>
            <person name="Cankar K."/>
            <person name="Beekwilder J."/>
            <person name="van Veen A."/>
            <person name="de Boer W."/>
            <person name="van Veen J.A."/>
            <person name="Garbeva P."/>
        </authorList>
    </citation>
    <scope>NUCLEOTIDE SEQUENCE [LARGE SCALE GENOMIC DNA]</scope>
    <source>
        <strain evidence="1 2">Ter6</strain>
    </source>
</reference>
<gene>
    <name evidence="1" type="ORF">CFter6_0089</name>
</gene>
<proteinExistence type="predicted"/>
<dbReference type="Pfam" id="PF09867">
    <property type="entry name" value="TagF_N"/>
    <property type="match status" value="1"/>
</dbReference>
<dbReference type="Proteomes" id="UP000072421">
    <property type="component" value="Chromosome"/>
</dbReference>
<dbReference type="OrthoDB" id="9801841at2"/>
<organism evidence="1">
    <name type="scientific">Collimonas fungivorans</name>
    <dbReference type="NCBI Taxonomy" id="158899"/>
    <lineage>
        <taxon>Bacteria</taxon>
        <taxon>Pseudomonadati</taxon>
        <taxon>Pseudomonadota</taxon>
        <taxon>Betaproteobacteria</taxon>
        <taxon>Burkholderiales</taxon>
        <taxon>Oxalobacteraceae</taxon>
        <taxon>Collimonas</taxon>
    </lineage>
</organism>
<dbReference type="Gene3D" id="3.40.1730.10">
    <property type="entry name" value="pa0076 domain"/>
    <property type="match status" value="1"/>
</dbReference>
<dbReference type="InterPro" id="IPR017748">
    <property type="entry name" value="TagF"/>
</dbReference>
<name>A0A127P4P4_9BURK</name>
<dbReference type="RefSeq" id="WP_061538257.1">
    <property type="nucleotide sequence ID" value="NZ_CP013232.1"/>
</dbReference>
<dbReference type="EMBL" id="CP013232">
    <property type="protein sequence ID" value="AMO92820.1"/>
    <property type="molecule type" value="Genomic_DNA"/>
</dbReference>
<dbReference type="AlphaFoldDB" id="A0A127P4P4"/>
<dbReference type="NCBIfam" id="TIGR03373">
    <property type="entry name" value="VI_minor_4"/>
    <property type="match status" value="1"/>
</dbReference>
<accession>A0A127P4P4</accession>
<protein>
    <recommendedName>
        <fullName evidence="3">Type VI secretion system protein ImpM</fullName>
    </recommendedName>
</protein>
<evidence type="ECO:0000313" key="1">
    <source>
        <dbReference type="EMBL" id="AMO92820.1"/>
    </source>
</evidence>